<keyword evidence="3" id="KW-1185">Reference proteome</keyword>
<feature type="region of interest" description="Disordered" evidence="1">
    <location>
        <begin position="73"/>
        <end position="110"/>
    </location>
</feature>
<name>A0A9Q3GHB7_9BASI</name>
<sequence length="126" mass="15186">MDIYISPYKKYYMFYKDKDCKMLTQIQQGVMNYWHILKELLKEEEIVKYSYGCNPLPSKLQIKKIKYYHAKKREESKEKDPVGSTSKPQASQPTQEGKKKNKINWRKPYSSSYRIPRTMFSTWPEP</sequence>
<reference evidence="2" key="1">
    <citation type="submission" date="2021-03" db="EMBL/GenBank/DDBJ databases">
        <title>Draft genome sequence of rust myrtle Austropuccinia psidii MF-1, a brazilian biotype.</title>
        <authorList>
            <person name="Quecine M.C."/>
            <person name="Pachon D.M.R."/>
            <person name="Bonatelli M.L."/>
            <person name="Correr F.H."/>
            <person name="Franceschini L.M."/>
            <person name="Leite T.F."/>
            <person name="Margarido G.R.A."/>
            <person name="Almeida C.A."/>
            <person name="Ferrarezi J.A."/>
            <person name="Labate C.A."/>
        </authorList>
    </citation>
    <scope>NUCLEOTIDE SEQUENCE</scope>
    <source>
        <strain evidence="2">MF-1</strain>
    </source>
</reference>
<evidence type="ECO:0000313" key="3">
    <source>
        <dbReference type="Proteomes" id="UP000765509"/>
    </source>
</evidence>
<comment type="caution">
    <text evidence="2">The sequence shown here is derived from an EMBL/GenBank/DDBJ whole genome shotgun (WGS) entry which is preliminary data.</text>
</comment>
<evidence type="ECO:0000313" key="2">
    <source>
        <dbReference type="EMBL" id="MBW0467483.1"/>
    </source>
</evidence>
<protein>
    <submittedName>
        <fullName evidence="2">Uncharacterized protein</fullName>
    </submittedName>
</protein>
<organism evidence="2 3">
    <name type="scientific">Austropuccinia psidii MF-1</name>
    <dbReference type="NCBI Taxonomy" id="1389203"/>
    <lineage>
        <taxon>Eukaryota</taxon>
        <taxon>Fungi</taxon>
        <taxon>Dikarya</taxon>
        <taxon>Basidiomycota</taxon>
        <taxon>Pucciniomycotina</taxon>
        <taxon>Pucciniomycetes</taxon>
        <taxon>Pucciniales</taxon>
        <taxon>Sphaerophragmiaceae</taxon>
        <taxon>Austropuccinia</taxon>
    </lineage>
</organism>
<proteinExistence type="predicted"/>
<accession>A0A9Q3GHB7</accession>
<dbReference type="EMBL" id="AVOT02001591">
    <property type="protein sequence ID" value="MBW0467483.1"/>
    <property type="molecule type" value="Genomic_DNA"/>
</dbReference>
<dbReference type="Proteomes" id="UP000765509">
    <property type="component" value="Unassembled WGS sequence"/>
</dbReference>
<dbReference type="AlphaFoldDB" id="A0A9Q3GHB7"/>
<gene>
    <name evidence="2" type="ORF">O181_007198</name>
</gene>
<evidence type="ECO:0000256" key="1">
    <source>
        <dbReference type="SAM" id="MobiDB-lite"/>
    </source>
</evidence>
<feature type="compositionally biased region" description="Polar residues" evidence="1">
    <location>
        <begin position="83"/>
        <end position="95"/>
    </location>
</feature>